<comment type="caution">
    <text evidence="2">The sequence shown here is derived from an EMBL/GenBank/DDBJ whole genome shotgun (WGS) entry which is preliminary data.</text>
</comment>
<evidence type="ECO:0000256" key="1">
    <source>
        <dbReference type="SAM" id="Phobius"/>
    </source>
</evidence>
<reference evidence="2 3" key="1">
    <citation type="submission" date="2024-09" db="EMBL/GenBank/DDBJ databases">
        <authorList>
            <person name="Sun Q."/>
            <person name="Mori K."/>
        </authorList>
    </citation>
    <scope>NUCLEOTIDE SEQUENCE [LARGE SCALE GENOMIC DNA]</scope>
    <source>
        <strain evidence="2 3">CGMCC 1.15906</strain>
    </source>
</reference>
<keyword evidence="1" id="KW-1133">Transmembrane helix</keyword>
<evidence type="ECO:0000313" key="3">
    <source>
        <dbReference type="Proteomes" id="UP001589890"/>
    </source>
</evidence>
<dbReference type="EMBL" id="JBHLTC010000001">
    <property type="protein sequence ID" value="MFC0622503.1"/>
    <property type="molecule type" value="Genomic_DNA"/>
</dbReference>
<keyword evidence="3" id="KW-1185">Reference proteome</keyword>
<dbReference type="RefSeq" id="WP_380043182.1">
    <property type="nucleotide sequence ID" value="NZ_JBHLTC010000001.1"/>
</dbReference>
<name>A0ABV6QE81_9ACTN</name>
<gene>
    <name evidence="2" type="ORF">ACFFGN_00405</name>
</gene>
<sequence length="189" mass="20236">MTEPSWAAAPYWLSAGLTALSLVVLAFAQAVLFGGSTAGTSVRFLGTFNDLVPRYGLSDNNISVAAVVAAALVSWTVVAAGMTGLLRNALAESAHGAVFGPFWDSDLQQANDVVFRTNPSKAALQLLRERYGVRWLVFDTSLDKPSPIVRKLLPQRFKQGSLEIYELVALSGTTASTPARHIETDARTP</sequence>
<keyword evidence="1" id="KW-0472">Membrane</keyword>
<proteinExistence type="predicted"/>
<feature type="transmembrane region" description="Helical" evidence="1">
    <location>
        <begin position="62"/>
        <end position="86"/>
    </location>
</feature>
<organism evidence="2 3">
    <name type="scientific">Kribbella deserti</name>
    <dbReference type="NCBI Taxonomy" id="1926257"/>
    <lineage>
        <taxon>Bacteria</taxon>
        <taxon>Bacillati</taxon>
        <taxon>Actinomycetota</taxon>
        <taxon>Actinomycetes</taxon>
        <taxon>Propionibacteriales</taxon>
        <taxon>Kribbellaceae</taxon>
        <taxon>Kribbella</taxon>
    </lineage>
</organism>
<protein>
    <submittedName>
        <fullName evidence="2">Uncharacterized protein</fullName>
    </submittedName>
</protein>
<evidence type="ECO:0000313" key="2">
    <source>
        <dbReference type="EMBL" id="MFC0622503.1"/>
    </source>
</evidence>
<dbReference type="Proteomes" id="UP001589890">
    <property type="component" value="Unassembled WGS sequence"/>
</dbReference>
<accession>A0ABV6QE81</accession>
<keyword evidence="1" id="KW-0812">Transmembrane</keyword>